<reference evidence="1 2" key="1">
    <citation type="journal article" date="2019" name="Commun. Biol.">
        <title>The bagworm genome reveals a unique fibroin gene that provides high tensile strength.</title>
        <authorList>
            <person name="Kono N."/>
            <person name="Nakamura H."/>
            <person name="Ohtoshi R."/>
            <person name="Tomita M."/>
            <person name="Numata K."/>
            <person name="Arakawa K."/>
        </authorList>
    </citation>
    <scope>NUCLEOTIDE SEQUENCE [LARGE SCALE GENOMIC DNA]</scope>
</reference>
<dbReference type="AlphaFoldDB" id="A0A4C1ZPI9"/>
<organism evidence="1 2">
    <name type="scientific">Eumeta variegata</name>
    <name type="common">Bagworm moth</name>
    <name type="synonym">Eumeta japonica</name>
    <dbReference type="NCBI Taxonomy" id="151549"/>
    <lineage>
        <taxon>Eukaryota</taxon>
        <taxon>Metazoa</taxon>
        <taxon>Ecdysozoa</taxon>
        <taxon>Arthropoda</taxon>
        <taxon>Hexapoda</taxon>
        <taxon>Insecta</taxon>
        <taxon>Pterygota</taxon>
        <taxon>Neoptera</taxon>
        <taxon>Endopterygota</taxon>
        <taxon>Lepidoptera</taxon>
        <taxon>Glossata</taxon>
        <taxon>Ditrysia</taxon>
        <taxon>Tineoidea</taxon>
        <taxon>Psychidae</taxon>
        <taxon>Oiketicinae</taxon>
        <taxon>Eumeta</taxon>
    </lineage>
</organism>
<proteinExistence type="predicted"/>
<evidence type="ECO:0000313" key="2">
    <source>
        <dbReference type="Proteomes" id="UP000299102"/>
    </source>
</evidence>
<protein>
    <submittedName>
        <fullName evidence="1">Uncharacterized protein</fullName>
    </submittedName>
</protein>
<accession>A0A4C1ZPI9</accession>
<dbReference type="EMBL" id="BGZK01001970">
    <property type="protein sequence ID" value="GBP88994.1"/>
    <property type="molecule type" value="Genomic_DNA"/>
</dbReference>
<name>A0A4C1ZPI9_EUMVA</name>
<comment type="caution">
    <text evidence="1">The sequence shown here is derived from an EMBL/GenBank/DDBJ whole genome shotgun (WGS) entry which is preliminary data.</text>
</comment>
<keyword evidence="2" id="KW-1185">Reference proteome</keyword>
<gene>
    <name evidence="1" type="ORF">EVAR_62338_1</name>
</gene>
<dbReference type="Proteomes" id="UP000299102">
    <property type="component" value="Unassembled WGS sequence"/>
</dbReference>
<evidence type="ECO:0000313" key="1">
    <source>
        <dbReference type="EMBL" id="GBP88994.1"/>
    </source>
</evidence>
<sequence length="152" mass="17078">MKPTPYLPGVHPMWQSISALRPLLIYPGNACLQLINSVSLMDVGLVQYNVVYPWIRRWRQRCIGGVRVVAREGDGARPVSMRRAPPAALLRLLLLLLPVKALVNAGFISKWKLLRFAAYLALSLVYRFMLLRQELLSGLNGFTSSGCNRCVQ</sequence>